<dbReference type="VEuPathDB" id="AmoebaDB:ACA1_248390"/>
<dbReference type="AlphaFoldDB" id="L8GXV9"/>
<gene>
    <name evidence="1" type="ORF">ACA1_248390</name>
</gene>
<protein>
    <submittedName>
        <fullName evidence="1">Uncharacterized protein</fullName>
    </submittedName>
</protein>
<dbReference type="GeneID" id="14918562"/>
<keyword evidence="2" id="KW-1185">Reference proteome</keyword>
<dbReference type="EMBL" id="KB007971">
    <property type="protein sequence ID" value="ELR17835.1"/>
    <property type="molecule type" value="Genomic_DNA"/>
</dbReference>
<proteinExistence type="predicted"/>
<dbReference type="RefSeq" id="XP_004339848.1">
    <property type="nucleotide sequence ID" value="XM_004339800.1"/>
</dbReference>
<dbReference type="Proteomes" id="UP000011083">
    <property type="component" value="Unassembled WGS sequence"/>
</dbReference>
<evidence type="ECO:0000313" key="1">
    <source>
        <dbReference type="EMBL" id="ELR17835.1"/>
    </source>
</evidence>
<name>L8GXV9_ACACF</name>
<reference evidence="1 2" key="1">
    <citation type="journal article" date="2013" name="Genome Biol.">
        <title>Genome of Acanthamoeba castellanii highlights extensive lateral gene transfer and early evolution of tyrosine kinase signaling.</title>
        <authorList>
            <person name="Clarke M."/>
            <person name="Lohan A.J."/>
            <person name="Liu B."/>
            <person name="Lagkouvardos I."/>
            <person name="Roy S."/>
            <person name="Zafar N."/>
            <person name="Bertelli C."/>
            <person name="Schilde C."/>
            <person name="Kianianmomeni A."/>
            <person name="Burglin T.R."/>
            <person name="Frech C."/>
            <person name="Turcotte B."/>
            <person name="Kopec K.O."/>
            <person name="Synnott J.M."/>
            <person name="Choo C."/>
            <person name="Paponov I."/>
            <person name="Finkler A."/>
            <person name="Soon Heng Tan C."/>
            <person name="Hutchins A.P."/>
            <person name="Weinmeier T."/>
            <person name="Rattei T."/>
            <person name="Chu J.S."/>
            <person name="Gimenez G."/>
            <person name="Irimia M."/>
            <person name="Rigden D.J."/>
            <person name="Fitzpatrick D.A."/>
            <person name="Lorenzo-Morales J."/>
            <person name="Bateman A."/>
            <person name="Chiu C.H."/>
            <person name="Tang P."/>
            <person name="Hegemann P."/>
            <person name="Fromm H."/>
            <person name="Raoult D."/>
            <person name="Greub G."/>
            <person name="Miranda-Saavedra D."/>
            <person name="Chen N."/>
            <person name="Nash P."/>
            <person name="Ginger M.L."/>
            <person name="Horn M."/>
            <person name="Schaap P."/>
            <person name="Caler L."/>
            <person name="Loftus B."/>
        </authorList>
    </citation>
    <scope>NUCLEOTIDE SEQUENCE [LARGE SCALE GENOMIC DNA]</scope>
    <source>
        <strain evidence="1 2">Neff</strain>
    </source>
</reference>
<accession>L8GXV9</accession>
<sequence>MIILLAGRQPDSEALVCSVAQAEKLIEIVCASLAATSTSLSGGIVTVAALTFWTQLVPKLALLERLLCAASMATFKQHQRGPSMLLRLLASHGLSAFLSLQGEASADRSTTSATYEEIRECIVLAQNNVQLAEEQTFKLASVACLSKLMAVEARMQAGGPPSTLPWNQFLTENIIASIPAAPLQLPDIHFLTMIVRHKPRWLPSVMGATTIEALLLKFACSVNIPLVMGYIDLLREVPLHTAGMITTALHPVASRVIQKQQKDIATMMRADAMEQESSNEHLLWQYRFNFSGLLH</sequence>
<dbReference type="KEGG" id="acan:ACA1_248390"/>
<evidence type="ECO:0000313" key="2">
    <source>
        <dbReference type="Proteomes" id="UP000011083"/>
    </source>
</evidence>
<organism evidence="1 2">
    <name type="scientific">Acanthamoeba castellanii (strain ATCC 30010 / Neff)</name>
    <dbReference type="NCBI Taxonomy" id="1257118"/>
    <lineage>
        <taxon>Eukaryota</taxon>
        <taxon>Amoebozoa</taxon>
        <taxon>Discosea</taxon>
        <taxon>Longamoebia</taxon>
        <taxon>Centramoebida</taxon>
        <taxon>Acanthamoebidae</taxon>
        <taxon>Acanthamoeba</taxon>
    </lineage>
</organism>